<dbReference type="Gene3D" id="3.30.420.10">
    <property type="entry name" value="Ribonuclease H-like superfamily/Ribonuclease H"/>
    <property type="match status" value="1"/>
</dbReference>
<organism evidence="2">
    <name type="scientific">marine sediment metagenome</name>
    <dbReference type="NCBI Taxonomy" id="412755"/>
    <lineage>
        <taxon>unclassified sequences</taxon>
        <taxon>metagenomes</taxon>
        <taxon>ecological metagenomes</taxon>
    </lineage>
</organism>
<feature type="domain" description="Integrase catalytic" evidence="1">
    <location>
        <begin position="143"/>
        <end position="326"/>
    </location>
</feature>
<proteinExistence type="predicted"/>
<dbReference type="InterPro" id="IPR001584">
    <property type="entry name" value="Integrase_cat-core"/>
</dbReference>
<evidence type="ECO:0000313" key="2">
    <source>
        <dbReference type="EMBL" id="KKN03693.1"/>
    </source>
</evidence>
<dbReference type="GO" id="GO:0015074">
    <property type="term" value="P:DNA integration"/>
    <property type="evidence" value="ECO:0007669"/>
    <property type="project" value="InterPro"/>
</dbReference>
<dbReference type="InterPro" id="IPR012337">
    <property type="entry name" value="RNaseH-like_sf"/>
</dbReference>
<dbReference type="PANTHER" id="PTHR35004:SF7">
    <property type="entry name" value="INTEGRASE PROTEIN"/>
    <property type="match status" value="1"/>
</dbReference>
<comment type="caution">
    <text evidence="2">The sequence shown here is derived from an EMBL/GenBank/DDBJ whole genome shotgun (WGS) entry which is preliminary data.</text>
</comment>
<dbReference type="EMBL" id="LAZR01005007">
    <property type="protein sequence ID" value="KKN03693.1"/>
    <property type="molecule type" value="Genomic_DNA"/>
</dbReference>
<reference evidence="2" key="1">
    <citation type="journal article" date="2015" name="Nature">
        <title>Complex archaea that bridge the gap between prokaryotes and eukaryotes.</title>
        <authorList>
            <person name="Spang A."/>
            <person name="Saw J.H."/>
            <person name="Jorgensen S.L."/>
            <person name="Zaremba-Niedzwiedzka K."/>
            <person name="Martijn J."/>
            <person name="Lind A.E."/>
            <person name="van Eijk R."/>
            <person name="Schleper C."/>
            <person name="Guy L."/>
            <person name="Ettema T.J."/>
        </authorList>
    </citation>
    <scope>NUCLEOTIDE SEQUENCE</scope>
</reference>
<name>A0A0F9QEM5_9ZZZZ</name>
<gene>
    <name evidence="2" type="ORF">LCGC14_1105160</name>
</gene>
<sequence length="401" mass="48151">MKKQIHKRLPKDFVKDVIRTFCQEKISREQASEFLGLSKAQLYRWREKYLVLRKEGKEFKLYNREAKPTRSFDPDVEKFFHEELYYITRCEGRFKNKFNFSFLAEQAEKKFARPFLRNSIRRFALRHDYYHQDPKEKKKVRIRFETPGPGFLFQHDTSHHIWLPLTNSFSDLILTKDDYSRKVVGRKLVEKETSFFHLLAARKTVEDYTLPLAYYVDEHSIFRFVKHKGIHVTYTVGEDEGKIQFKRALESLGIGVIYAHSPEAKGKIEKQFDYFQRRLPFLCEKHKVVKISEAEKILDELISFYNEKHVHEETHETPNERYKKGIREGKGRLRPLSEEIDLDYVFSIHYQRKVKKDATISFGGERWKVGKFPKDTVTVCFIPKKKIMIFKDKQKLREYHL</sequence>
<accession>A0A0F9QEM5</accession>
<dbReference type="SUPFAM" id="SSF53098">
    <property type="entry name" value="Ribonuclease H-like"/>
    <property type="match status" value="1"/>
</dbReference>
<dbReference type="GO" id="GO:0003676">
    <property type="term" value="F:nucleic acid binding"/>
    <property type="evidence" value="ECO:0007669"/>
    <property type="project" value="InterPro"/>
</dbReference>
<dbReference type="PANTHER" id="PTHR35004">
    <property type="entry name" value="TRANSPOSASE RV3428C-RELATED"/>
    <property type="match status" value="1"/>
</dbReference>
<dbReference type="InterPro" id="IPR036397">
    <property type="entry name" value="RNaseH_sf"/>
</dbReference>
<evidence type="ECO:0000259" key="1">
    <source>
        <dbReference type="PROSITE" id="PS50994"/>
    </source>
</evidence>
<dbReference type="PROSITE" id="PS50994">
    <property type="entry name" value="INTEGRASE"/>
    <property type="match status" value="1"/>
</dbReference>
<protein>
    <recommendedName>
        <fullName evidence="1">Integrase catalytic domain-containing protein</fullName>
    </recommendedName>
</protein>
<dbReference type="AlphaFoldDB" id="A0A0F9QEM5"/>